<dbReference type="GO" id="GO:0000976">
    <property type="term" value="F:transcription cis-regulatory region binding"/>
    <property type="evidence" value="ECO:0007669"/>
    <property type="project" value="TreeGrafter"/>
</dbReference>
<reference evidence="7" key="1">
    <citation type="journal article" date="2019" name="Genome Announc.">
        <title>Draft Genome Sequence of Pseudoalteromonas piscicida Strain 36Y ROTHPW, an Hypersaline Seawater Isolate from the South Coast of Sonora, Mexico.</title>
        <authorList>
            <person name="Sanchez-Diaz R."/>
            <person name="Molina-Garza Z.J."/>
            <person name="Cruz-Suarez L.E."/>
            <person name="Selvin J."/>
            <person name="Kiran G.S."/>
            <person name="Ibarra-Gamez J.C."/>
            <person name="Gomez-Gil B."/>
            <person name="Galaviz-Silva L."/>
        </authorList>
    </citation>
    <scope>NUCLEOTIDE SEQUENCE [LARGE SCALE GENOMIC DNA]</scope>
    <source>
        <strain evidence="7">36Y_RITHPW</strain>
    </source>
</reference>
<evidence type="ECO:0000256" key="4">
    <source>
        <dbReference type="ARBA" id="ARBA00023163"/>
    </source>
</evidence>
<keyword evidence="4" id="KW-0804">Transcription</keyword>
<dbReference type="OrthoDB" id="464481at2"/>
<dbReference type="AlphaFoldDB" id="A0A2A5JW62"/>
<comment type="similarity">
    <text evidence="1">Belongs to the LysR transcriptional regulatory family.</text>
</comment>
<feature type="domain" description="HTH lysR-type" evidence="5">
    <location>
        <begin position="4"/>
        <end position="61"/>
    </location>
</feature>
<dbReference type="SUPFAM" id="SSF46785">
    <property type="entry name" value="Winged helix' DNA-binding domain"/>
    <property type="match status" value="1"/>
</dbReference>
<gene>
    <name evidence="6" type="ORF">CEX98_00775</name>
</gene>
<dbReference type="EMBL" id="NKHF01000004">
    <property type="protein sequence ID" value="PCK33587.1"/>
    <property type="molecule type" value="Genomic_DNA"/>
</dbReference>
<dbReference type="PROSITE" id="PS50931">
    <property type="entry name" value="HTH_LYSR"/>
    <property type="match status" value="1"/>
</dbReference>
<accession>A0A2A5JW62</accession>
<keyword evidence="7" id="KW-1185">Reference proteome</keyword>
<evidence type="ECO:0000313" key="7">
    <source>
        <dbReference type="Proteomes" id="UP000228621"/>
    </source>
</evidence>
<dbReference type="Pfam" id="PF03466">
    <property type="entry name" value="LysR_substrate"/>
    <property type="match status" value="1"/>
</dbReference>
<proteinExistence type="inferred from homology"/>
<sequence>MSRLNYHHLYYFWQVAKVGNLTQVAKTLHVSQSALSAQIKQLEHNVGVSLFERVGRSLMLTDQGKKVLSYADDIFTTGQELEALLSRGVQSTTHVTIGVLTTLSRNFVEAFISPLMQRSDVQFTLKSGSISELLNGLTNHELDLVLTNRTVNLDTSDPYWQCQEVAKQPLAIIGPPHLKPTTPFPQGFEQTRWILPPANSDLRTAFNALCAQYQYFPNILAEVDDMAMMRLLARDSGAIAVLPAVVVKDEIAQGVLQQYQDLPDIYEYFYAISTHKKVVPEAIKILLQAARNQPVSF</sequence>
<dbReference type="PANTHER" id="PTHR30126">
    <property type="entry name" value="HTH-TYPE TRANSCRIPTIONAL REGULATOR"/>
    <property type="match status" value="1"/>
</dbReference>
<comment type="caution">
    <text evidence="6">The sequence shown here is derived from an EMBL/GenBank/DDBJ whole genome shotgun (WGS) entry which is preliminary data.</text>
</comment>
<organism evidence="6 7">
    <name type="scientific">Pseudoalteromonas piscicida</name>
    <dbReference type="NCBI Taxonomy" id="43662"/>
    <lineage>
        <taxon>Bacteria</taxon>
        <taxon>Pseudomonadati</taxon>
        <taxon>Pseudomonadota</taxon>
        <taxon>Gammaproteobacteria</taxon>
        <taxon>Alteromonadales</taxon>
        <taxon>Pseudoalteromonadaceae</taxon>
        <taxon>Pseudoalteromonas</taxon>
    </lineage>
</organism>
<evidence type="ECO:0000256" key="3">
    <source>
        <dbReference type="ARBA" id="ARBA00023125"/>
    </source>
</evidence>
<dbReference type="SUPFAM" id="SSF53850">
    <property type="entry name" value="Periplasmic binding protein-like II"/>
    <property type="match status" value="1"/>
</dbReference>
<evidence type="ECO:0000256" key="1">
    <source>
        <dbReference type="ARBA" id="ARBA00009437"/>
    </source>
</evidence>
<dbReference type="Pfam" id="PF00126">
    <property type="entry name" value="HTH_1"/>
    <property type="match status" value="1"/>
</dbReference>
<dbReference type="Proteomes" id="UP000228621">
    <property type="component" value="Unassembled WGS sequence"/>
</dbReference>
<keyword evidence="3" id="KW-0238">DNA-binding</keyword>
<dbReference type="RefSeq" id="WP_099640240.1">
    <property type="nucleotide sequence ID" value="NZ_NKHF01000004.1"/>
</dbReference>
<dbReference type="InterPro" id="IPR005119">
    <property type="entry name" value="LysR_subst-bd"/>
</dbReference>
<evidence type="ECO:0000259" key="5">
    <source>
        <dbReference type="PROSITE" id="PS50931"/>
    </source>
</evidence>
<keyword evidence="2" id="KW-0805">Transcription regulation</keyword>
<dbReference type="GO" id="GO:0003700">
    <property type="term" value="F:DNA-binding transcription factor activity"/>
    <property type="evidence" value="ECO:0007669"/>
    <property type="project" value="InterPro"/>
</dbReference>
<dbReference type="Gene3D" id="1.10.10.10">
    <property type="entry name" value="Winged helix-like DNA-binding domain superfamily/Winged helix DNA-binding domain"/>
    <property type="match status" value="1"/>
</dbReference>
<dbReference type="InterPro" id="IPR000847">
    <property type="entry name" value="LysR_HTH_N"/>
</dbReference>
<name>A0A2A5JW62_PSEO7</name>
<dbReference type="PRINTS" id="PR00039">
    <property type="entry name" value="HTHLYSR"/>
</dbReference>
<dbReference type="PANTHER" id="PTHR30126:SF98">
    <property type="entry name" value="HTH-TYPE TRANSCRIPTIONAL ACTIVATOR BAUR"/>
    <property type="match status" value="1"/>
</dbReference>
<dbReference type="InterPro" id="IPR036388">
    <property type="entry name" value="WH-like_DNA-bd_sf"/>
</dbReference>
<evidence type="ECO:0000313" key="6">
    <source>
        <dbReference type="EMBL" id="PCK33587.1"/>
    </source>
</evidence>
<dbReference type="FunFam" id="1.10.10.10:FF:000001">
    <property type="entry name" value="LysR family transcriptional regulator"/>
    <property type="match status" value="1"/>
</dbReference>
<dbReference type="Gene3D" id="3.40.190.290">
    <property type="match status" value="1"/>
</dbReference>
<dbReference type="InterPro" id="IPR036390">
    <property type="entry name" value="WH_DNA-bd_sf"/>
</dbReference>
<evidence type="ECO:0000256" key="2">
    <source>
        <dbReference type="ARBA" id="ARBA00023015"/>
    </source>
</evidence>
<protein>
    <submittedName>
        <fullName evidence="6">LysR family transcriptional regulator</fullName>
    </submittedName>
</protein>
<dbReference type="CDD" id="cd05466">
    <property type="entry name" value="PBP2_LTTR_substrate"/>
    <property type="match status" value="1"/>
</dbReference>